<keyword evidence="2" id="KW-1185">Reference proteome</keyword>
<name>A0ABU7C5H6_9TELE</name>
<reference evidence="1 2" key="1">
    <citation type="submission" date="2021-07" db="EMBL/GenBank/DDBJ databases">
        <authorList>
            <person name="Palmer J.M."/>
        </authorList>
    </citation>
    <scope>NUCLEOTIDE SEQUENCE [LARGE SCALE GENOMIC DNA]</scope>
    <source>
        <strain evidence="1 2">AT_MEX2019</strain>
        <tissue evidence="1">Muscle</tissue>
    </source>
</reference>
<accession>A0ABU7C5H6</accession>
<organism evidence="1 2">
    <name type="scientific">Ataeniobius toweri</name>
    <dbReference type="NCBI Taxonomy" id="208326"/>
    <lineage>
        <taxon>Eukaryota</taxon>
        <taxon>Metazoa</taxon>
        <taxon>Chordata</taxon>
        <taxon>Craniata</taxon>
        <taxon>Vertebrata</taxon>
        <taxon>Euteleostomi</taxon>
        <taxon>Actinopterygii</taxon>
        <taxon>Neopterygii</taxon>
        <taxon>Teleostei</taxon>
        <taxon>Neoteleostei</taxon>
        <taxon>Acanthomorphata</taxon>
        <taxon>Ovalentaria</taxon>
        <taxon>Atherinomorphae</taxon>
        <taxon>Cyprinodontiformes</taxon>
        <taxon>Goodeidae</taxon>
        <taxon>Ataeniobius</taxon>
    </lineage>
</organism>
<gene>
    <name evidence="1" type="ORF">ATANTOWER_000740</name>
</gene>
<comment type="caution">
    <text evidence="1">The sequence shown here is derived from an EMBL/GenBank/DDBJ whole genome shotgun (WGS) entry which is preliminary data.</text>
</comment>
<protein>
    <submittedName>
        <fullName evidence="1">Uncharacterized protein</fullName>
    </submittedName>
</protein>
<evidence type="ECO:0000313" key="2">
    <source>
        <dbReference type="Proteomes" id="UP001345963"/>
    </source>
</evidence>
<proteinExistence type="predicted"/>
<dbReference type="EMBL" id="JAHUTI010079749">
    <property type="protein sequence ID" value="MED6257932.1"/>
    <property type="molecule type" value="Genomic_DNA"/>
</dbReference>
<dbReference type="Proteomes" id="UP001345963">
    <property type="component" value="Unassembled WGS sequence"/>
</dbReference>
<evidence type="ECO:0000313" key="1">
    <source>
        <dbReference type="EMBL" id="MED6257932.1"/>
    </source>
</evidence>
<sequence length="116" mass="13061">MDLCSPESRAKVRKKDSAIGVIGCSSPNAWLQLLTKAAHPLRTYKELEPRLNLYFVPQFKLELVRNISPAVFIIEDMISAAGKTFKSVFFPSLLRCQHKHISLFSHPAVSECVSFI</sequence>